<dbReference type="PROSITE" id="PS50850">
    <property type="entry name" value="MFS"/>
    <property type="match status" value="1"/>
</dbReference>
<dbReference type="SUPFAM" id="SSF103473">
    <property type="entry name" value="MFS general substrate transporter"/>
    <property type="match status" value="1"/>
</dbReference>
<feature type="transmembrane region" description="Helical" evidence="6">
    <location>
        <begin position="239"/>
        <end position="262"/>
    </location>
</feature>
<comment type="caution">
    <text evidence="8">The sequence shown here is derived from an EMBL/GenBank/DDBJ whole genome shotgun (WGS) entry which is preliminary data.</text>
</comment>
<feature type="transmembrane region" description="Helical" evidence="6">
    <location>
        <begin position="7"/>
        <end position="29"/>
    </location>
</feature>
<dbReference type="GO" id="GO:0005886">
    <property type="term" value="C:plasma membrane"/>
    <property type="evidence" value="ECO:0007669"/>
    <property type="project" value="UniProtKB-SubCell"/>
</dbReference>
<organism evidence="8 9">
    <name type="scientific">Desulfosporosinus fructosivorans</name>
    <dbReference type="NCBI Taxonomy" id="2018669"/>
    <lineage>
        <taxon>Bacteria</taxon>
        <taxon>Bacillati</taxon>
        <taxon>Bacillota</taxon>
        <taxon>Clostridia</taxon>
        <taxon>Eubacteriales</taxon>
        <taxon>Desulfitobacteriaceae</taxon>
        <taxon>Desulfosporosinus</taxon>
    </lineage>
</organism>
<dbReference type="InterPro" id="IPR005828">
    <property type="entry name" value="MFS_sugar_transport-like"/>
</dbReference>
<accession>A0A4Z0R6W4</accession>
<dbReference type="AlphaFoldDB" id="A0A4Z0R6W4"/>
<dbReference type="InterPro" id="IPR011701">
    <property type="entry name" value="MFS"/>
</dbReference>
<keyword evidence="3 6" id="KW-0812">Transmembrane</keyword>
<evidence type="ECO:0000256" key="2">
    <source>
        <dbReference type="ARBA" id="ARBA00022448"/>
    </source>
</evidence>
<evidence type="ECO:0000313" key="9">
    <source>
        <dbReference type="Proteomes" id="UP000298460"/>
    </source>
</evidence>
<dbReference type="GO" id="GO:0022857">
    <property type="term" value="F:transmembrane transporter activity"/>
    <property type="evidence" value="ECO:0007669"/>
    <property type="project" value="InterPro"/>
</dbReference>
<dbReference type="InterPro" id="IPR020846">
    <property type="entry name" value="MFS_dom"/>
</dbReference>
<dbReference type="CDD" id="cd17325">
    <property type="entry name" value="MFS_MdtG_SLC18_like"/>
    <property type="match status" value="1"/>
</dbReference>
<evidence type="ECO:0000256" key="4">
    <source>
        <dbReference type="ARBA" id="ARBA00022989"/>
    </source>
</evidence>
<dbReference type="Gene3D" id="1.20.1250.20">
    <property type="entry name" value="MFS general substrate transporter like domains"/>
    <property type="match status" value="2"/>
</dbReference>
<feature type="transmembrane region" description="Helical" evidence="6">
    <location>
        <begin position="331"/>
        <end position="351"/>
    </location>
</feature>
<dbReference type="Proteomes" id="UP000298460">
    <property type="component" value="Unassembled WGS sequence"/>
</dbReference>
<feature type="transmembrane region" description="Helical" evidence="6">
    <location>
        <begin position="209"/>
        <end position="233"/>
    </location>
</feature>
<evidence type="ECO:0000259" key="7">
    <source>
        <dbReference type="PROSITE" id="PS50850"/>
    </source>
</evidence>
<dbReference type="InterPro" id="IPR036259">
    <property type="entry name" value="MFS_trans_sf"/>
</dbReference>
<dbReference type="EMBL" id="SPQQ01000005">
    <property type="protein sequence ID" value="TGE37396.1"/>
    <property type="molecule type" value="Genomic_DNA"/>
</dbReference>
<dbReference type="OrthoDB" id="6360at2"/>
<feature type="transmembrane region" description="Helical" evidence="6">
    <location>
        <begin position="41"/>
        <end position="60"/>
    </location>
</feature>
<dbReference type="Pfam" id="PF00083">
    <property type="entry name" value="Sugar_tr"/>
    <property type="match status" value="1"/>
</dbReference>
<dbReference type="PANTHER" id="PTHR23506:SF23">
    <property type="entry name" value="GH10249P"/>
    <property type="match status" value="1"/>
</dbReference>
<feature type="transmembrane region" description="Helical" evidence="6">
    <location>
        <begin position="161"/>
        <end position="179"/>
    </location>
</feature>
<feature type="transmembrane region" description="Helical" evidence="6">
    <location>
        <begin position="72"/>
        <end position="91"/>
    </location>
</feature>
<evidence type="ECO:0000256" key="5">
    <source>
        <dbReference type="ARBA" id="ARBA00023136"/>
    </source>
</evidence>
<gene>
    <name evidence="8" type="ORF">E4K67_16365</name>
</gene>
<protein>
    <submittedName>
        <fullName evidence="8">MFS transporter</fullName>
    </submittedName>
</protein>
<evidence type="ECO:0000313" key="8">
    <source>
        <dbReference type="EMBL" id="TGE37396.1"/>
    </source>
</evidence>
<comment type="subcellular location">
    <subcellularLocation>
        <location evidence="1">Cell membrane</location>
        <topology evidence="1">Multi-pass membrane protein</topology>
    </subcellularLocation>
</comment>
<feature type="domain" description="Major facilitator superfamily (MFS) profile" evidence="7">
    <location>
        <begin position="6"/>
        <end position="388"/>
    </location>
</feature>
<name>A0A4Z0R6W4_9FIRM</name>
<sequence>MFKDKTLLGLVVAVVLMMIGVGMVVTLLPQRVVDLDGNGRSVGYIASAFAFSYLLLQVPIGRLSDKIGFKPLLIAGYLLCFLTGLVFYFATSSNMIFFARLLQGAGEAPVWALAPALLSLRFPLAKGKVMGIYNAAFHFGLTVGPFLGVVLAKGLNSNEIFLVYSFSCLVGAIVIYFLVETPAKKEEQTIDLSDYYQNILELVKQQQTLICFMGITLYGAGYGILHTTIPAFLLQEKAFSAVDIGVFFSLFYVAISLSQILTGSLSDRFGRNSFMILGLLIAAVGIIVSPAFSFPLILLVLAISSLGLGVFHLASMAFLNESVPDSLKGTILGTYYLFWGVGMFFGPPIMTRIAASVSFQVSMAAYSFLILLVAVGMMKILGWKSKCQAPNKRTR</sequence>
<feature type="transmembrane region" description="Helical" evidence="6">
    <location>
        <begin position="298"/>
        <end position="319"/>
    </location>
</feature>
<dbReference type="PANTHER" id="PTHR23506">
    <property type="entry name" value="GH10249P"/>
    <property type="match status" value="1"/>
</dbReference>
<feature type="transmembrane region" description="Helical" evidence="6">
    <location>
        <begin position="97"/>
        <end position="120"/>
    </location>
</feature>
<evidence type="ECO:0000256" key="1">
    <source>
        <dbReference type="ARBA" id="ARBA00004651"/>
    </source>
</evidence>
<proteinExistence type="predicted"/>
<keyword evidence="2" id="KW-0813">Transport</keyword>
<keyword evidence="5 6" id="KW-0472">Membrane</keyword>
<feature type="transmembrane region" description="Helical" evidence="6">
    <location>
        <begin position="132"/>
        <end position="155"/>
    </location>
</feature>
<evidence type="ECO:0000256" key="3">
    <source>
        <dbReference type="ARBA" id="ARBA00022692"/>
    </source>
</evidence>
<dbReference type="InterPro" id="IPR001958">
    <property type="entry name" value="Tet-R_TetA/multi-R_MdtG-like"/>
</dbReference>
<dbReference type="InterPro" id="IPR050930">
    <property type="entry name" value="MFS_Vesicular_Transporter"/>
</dbReference>
<dbReference type="RefSeq" id="WP_135548522.1">
    <property type="nucleotide sequence ID" value="NZ_SPQQ01000005.1"/>
</dbReference>
<reference evidence="8 9" key="1">
    <citation type="submission" date="2019-03" db="EMBL/GenBank/DDBJ databases">
        <title>Draft Genome Sequence of Desulfosporosinus fructosivorans Strain 63.6F, Isolated from Marine Sediment in the Baltic Sea.</title>
        <authorList>
            <person name="Hausmann B."/>
            <person name="Vandieken V."/>
            <person name="Pjevac P."/>
            <person name="Schreck K."/>
            <person name="Herbold C.W."/>
            <person name="Loy A."/>
        </authorList>
    </citation>
    <scope>NUCLEOTIDE SEQUENCE [LARGE SCALE GENOMIC DNA]</scope>
    <source>
        <strain evidence="8 9">63.6F</strain>
    </source>
</reference>
<evidence type="ECO:0000256" key="6">
    <source>
        <dbReference type="SAM" id="Phobius"/>
    </source>
</evidence>
<dbReference type="PRINTS" id="PR01035">
    <property type="entry name" value="TCRTETA"/>
</dbReference>
<feature type="transmembrane region" description="Helical" evidence="6">
    <location>
        <begin position="363"/>
        <end position="383"/>
    </location>
</feature>
<keyword evidence="4 6" id="KW-1133">Transmembrane helix</keyword>
<dbReference type="Pfam" id="PF07690">
    <property type="entry name" value="MFS_1"/>
    <property type="match status" value="1"/>
</dbReference>
<feature type="transmembrane region" description="Helical" evidence="6">
    <location>
        <begin position="274"/>
        <end position="292"/>
    </location>
</feature>
<keyword evidence="9" id="KW-1185">Reference proteome</keyword>